<reference evidence="2 3" key="1">
    <citation type="submission" date="2016-10" db="EMBL/GenBank/DDBJ databases">
        <authorList>
            <person name="de Groot N.N."/>
        </authorList>
    </citation>
    <scope>NUCLEOTIDE SEQUENCE [LARGE SCALE GENOMIC DNA]</scope>
    <source>
        <strain evidence="2 3">DSM 29340</strain>
    </source>
</reference>
<protein>
    <recommendedName>
        <fullName evidence="1">Lambda phage tail tube protein N-terminal domain-containing protein</fullName>
    </recommendedName>
</protein>
<evidence type="ECO:0000259" key="1">
    <source>
        <dbReference type="Pfam" id="PF16461"/>
    </source>
</evidence>
<dbReference type="STRING" id="1227549.SAMN05444007_103397"/>
<sequence>MPAEKPDIGHGSTAEISVDGGTTFISVDRMEGIEFPNPTFDDVDVTHFSSPNRTREFIAGLGDNGEVTISFQHLPGSTLDVALRAALGSNAVLRLVENGGVAEDFDVVVKGYQRNIPMDDKMTAALTLRVGGEWESV</sequence>
<evidence type="ECO:0000313" key="3">
    <source>
        <dbReference type="Proteomes" id="UP000199379"/>
    </source>
</evidence>
<dbReference type="RefSeq" id="WP_092364108.1">
    <property type="nucleotide sequence ID" value="NZ_BMGV01000003.1"/>
</dbReference>
<feature type="domain" description="Lambda phage tail tube protein N-terminal" evidence="1">
    <location>
        <begin position="37"/>
        <end position="133"/>
    </location>
</feature>
<dbReference type="OrthoDB" id="4206561at2"/>
<dbReference type="Proteomes" id="UP000199379">
    <property type="component" value="Unassembled WGS sequence"/>
</dbReference>
<dbReference type="AlphaFoldDB" id="A0A1H6WM59"/>
<evidence type="ECO:0000313" key="2">
    <source>
        <dbReference type="EMBL" id="SEJ13445.1"/>
    </source>
</evidence>
<gene>
    <name evidence="2" type="ORF">SAMN05444007_103397</name>
</gene>
<dbReference type="EMBL" id="FNYD01000003">
    <property type="protein sequence ID" value="SEJ13445.1"/>
    <property type="molecule type" value="Genomic_DNA"/>
</dbReference>
<accession>A0A1H6WM59</accession>
<dbReference type="Gene3D" id="4.10.410.40">
    <property type="match status" value="1"/>
</dbReference>
<name>A0A1H6WM59_9RHOB</name>
<dbReference type="InterPro" id="IPR032494">
    <property type="entry name" value="Phage_TTP_N"/>
</dbReference>
<dbReference type="Pfam" id="PF16461">
    <property type="entry name" value="Phage_TTP_12"/>
    <property type="match status" value="1"/>
</dbReference>
<organism evidence="2 3">
    <name type="scientific">Cribrihabitans marinus</name>
    <dbReference type="NCBI Taxonomy" id="1227549"/>
    <lineage>
        <taxon>Bacteria</taxon>
        <taxon>Pseudomonadati</taxon>
        <taxon>Pseudomonadota</taxon>
        <taxon>Alphaproteobacteria</taxon>
        <taxon>Rhodobacterales</taxon>
        <taxon>Paracoccaceae</taxon>
        <taxon>Cribrihabitans</taxon>
    </lineage>
</organism>
<keyword evidence="3" id="KW-1185">Reference proteome</keyword>
<proteinExistence type="predicted"/>